<comment type="caution">
    <text evidence="1">The sequence shown here is derived from an EMBL/GenBank/DDBJ whole genome shotgun (WGS) entry which is preliminary data.</text>
</comment>
<organism evidence="1 2">
    <name type="scientific">Colletotrichum cuscutae</name>
    <dbReference type="NCBI Taxonomy" id="1209917"/>
    <lineage>
        <taxon>Eukaryota</taxon>
        <taxon>Fungi</taxon>
        <taxon>Dikarya</taxon>
        <taxon>Ascomycota</taxon>
        <taxon>Pezizomycotina</taxon>
        <taxon>Sordariomycetes</taxon>
        <taxon>Hypocreomycetidae</taxon>
        <taxon>Glomerellales</taxon>
        <taxon>Glomerellaceae</taxon>
        <taxon>Colletotrichum</taxon>
        <taxon>Colletotrichum acutatum species complex</taxon>
    </lineage>
</organism>
<sequence length="102" mass="11485">MRSKSAGWGEQTSSRQIDFYDEQRIEEARRLWRKRSLQKPDVASRTQVKVGGYSGDHLETKGYLDAGAVDRSPSGRLLIRCIEERSADDSDSSKCSKVFSLG</sequence>
<name>A0AAI9U152_9PEZI</name>
<accession>A0AAI9U152</accession>
<reference evidence="1" key="1">
    <citation type="submission" date="2016-11" db="EMBL/GenBank/DDBJ databases">
        <title>The genome sequence of Colletotrichum cuscutae.</title>
        <authorList>
            <person name="Baroncelli R."/>
        </authorList>
    </citation>
    <scope>NUCLEOTIDE SEQUENCE</scope>
    <source>
        <strain evidence="1">IMI 304802</strain>
    </source>
</reference>
<dbReference type="Proteomes" id="UP001239213">
    <property type="component" value="Unassembled WGS sequence"/>
</dbReference>
<dbReference type="EMBL" id="MPDP01000308">
    <property type="protein sequence ID" value="KAK1448395.1"/>
    <property type="molecule type" value="Genomic_DNA"/>
</dbReference>
<protein>
    <submittedName>
        <fullName evidence="1">Uncharacterized protein</fullName>
    </submittedName>
</protein>
<dbReference type="AlphaFoldDB" id="A0AAI9U152"/>
<evidence type="ECO:0000313" key="1">
    <source>
        <dbReference type="EMBL" id="KAK1448395.1"/>
    </source>
</evidence>
<evidence type="ECO:0000313" key="2">
    <source>
        <dbReference type="Proteomes" id="UP001239213"/>
    </source>
</evidence>
<proteinExistence type="predicted"/>
<keyword evidence="2" id="KW-1185">Reference proteome</keyword>
<gene>
    <name evidence="1" type="ORF">CCUS01_11615</name>
</gene>